<dbReference type="GO" id="GO:0005634">
    <property type="term" value="C:nucleus"/>
    <property type="evidence" value="ECO:0007669"/>
    <property type="project" value="TreeGrafter"/>
</dbReference>
<comment type="similarity">
    <text evidence="1">Belongs to the SNF2/RAD54 helicase family.</text>
</comment>
<dbReference type="GO" id="GO:0000724">
    <property type="term" value="P:double-strand break repair via homologous recombination"/>
    <property type="evidence" value="ECO:0007669"/>
    <property type="project" value="TreeGrafter"/>
</dbReference>
<dbReference type="OrthoDB" id="423559at2759"/>
<organism evidence="14 15">
    <name type="scientific">Lyophyllum shimeji</name>
    <name type="common">Hon-shimeji</name>
    <name type="synonym">Tricholoma shimeji</name>
    <dbReference type="NCBI Taxonomy" id="47721"/>
    <lineage>
        <taxon>Eukaryota</taxon>
        <taxon>Fungi</taxon>
        <taxon>Dikarya</taxon>
        <taxon>Basidiomycota</taxon>
        <taxon>Agaricomycotina</taxon>
        <taxon>Agaricomycetes</taxon>
        <taxon>Agaricomycetidae</taxon>
        <taxon>Agaricales</taxon>
        <taxon>Tricholomatineae</taxon>
        <taxon>Lyophyllaceae</taxon>
        <taxon>Lyophyllum</taxon>
    </lineage>
</organism>
<dbReference type="InterPro" id="IPR049730">
    <property type="entry name" value="SNF2/RAD54-like_C"/>
</dbReference>
<dbReference type="SMART" id="SM00487">
    <property type="entry name" value="DEXDc"/>
    <property type="match status" value="1"/>
</dbReference>
<feature type="domain" description="Helicase ATP-binding" evidence="12">
    <location>
        <begin position="179"/>
        <end position="360"/>
    </location>
</feature>
<accession>A0A9P3UU05</accession>
<dbReference type="SUPFAM" id="SSF57850">
    <property type="entry name" value="RING/U-box"/>
    <property type="match status" value="1"/>
</dbReference>
<dbReference type="InterPro" id="IPR014001">
    <property type="entry name" value="Helicase_ATP-bd"/>
</dbReference>
<keyword evidence="3" id="KW-0547">Nucleotide-binding</keyword>
<evidence type="ECO:0000256" key="10">
    <source>
        <dbReference type="SAM" id="MobiDB-lite"/>
    </source>
</evidence>
<dbReference type="InterPro" id="IPR038718">
    <property type="entry name" value="SNF2-like_sf"/>
</dbReference>
<feature type="region of interest" description="Disordered" evidence="10">
    <location>
        <begin position="743"/>
        <end position="780"/>
    </location>
</feature>
<dbReference type="InterPro" id="IPR050628">
    <property type="entry name" value="SNF2_RAD54_helicase_TF"/>
</dbReference>
<evidence type="ECO:0000313" key="14">
    <source>
        <dbReference type="EMBL" id="GLB44215.1"/>
    </source>
</evidence>
<keyword evidence="15" id="KW-1185">Reference proteome</keyword>
<dbReference type="InterPro" id="IPR001650">
    <property type="entry name" value="Helicase_C-like"/>
</dbReference>
<keyword evidence="6" id="KW-0347">Helicase</keyword>
<feature type="domain" description="RING-type" evidence="11">
    <location>
        <begin position="540"/>
        <end position="610"/>
    </location>
</feature>
<dbReference type="PROSITE" id="PS50089">
    <property type="entry name" value="ZF_RING_2"/>
    <property type="match status" value="1"/>
</dbReference>
<dbReference type="GO" id="GO:0008094">
    <property type="term" value="F:ATP-dependent activity, acting on DNA"/>
    <property type="evidence" value="ECO:0007669"/>
    <property type="project" value="TreeGrafter"/>
</dbReference>
<evidence type="ECO:0000256" key="9">
    <source>
        <dbReference type="PROSITE-ProRule" id="PRU00175"/>
    </source>
</evidence>
<feature type="compositionally biased region" description="Polar residues" evidence="10">
    <location>
        <begin position="44"/>
        <end position="54"/>
    </location>
</feature>
<dbReference type="SMART" id="SM00490">
    <property type="entry name" value="HELICc"/>
    <property type="match status" value="1"/>
</dbReference>
<evidence type="ECO:0000256" key="8">
    <source>
        <dbReference type="ARBA" id="ARBA00022840"/>
    </source>
</evidence>
<dbReference type="PANTHER" id="PTHR45626:SF16">
    <property type="entry name" value="ATP-DEPENDENT HELICASE ULS1"/>
    <property type="match status" value="1"/>
</dbReference>
<dbReference type="Pfam" id="PF00271">
    <property type="entry name" value="Helicase_C"/>
    <property type="match status" value="1"/>
</dbReference>
<dbReference type="Pfam" id="PF00176">
    <property type="entry name" value="SNF2-rel_dom"/>
    <property type="match status" value="1"/>
</dbReference>
<dbReference type="SUPFAM" id="SSF52540">
    <property type="entry name" value="P-loop containing nucleoside triphosphate hydrolases"/>
    <property type="match status" value="2"/>
</dbReference>
<dbReference type="PANTHER" id="PTHR45626">
    <property type="entry name" value="TRANSCRIPTION TERMINATION FACTOR 2-RELATED"/>
    <property type="match status" value="1"/>
</dbReference>
<dbReference type="Gene3D" id="3.40.50.300">
    <property type="entry name" value="P-loop containing nucleotide triphosphate hydrolases"/>
    <property type="match status" value="2"/>
</dbReference>
<feature type="region of interest" description="Disordered" evidence="10">
    <location>
        <begin position="631"/>
        <end position="711"/>
    </location>
</feature>
<feature type="region of interest" description="Disordered" evidence="10">
    <location>
        <begin position="36"/>
        <end position="55"/>
    </location>
</feature>
<dbReference type="InterPro" id="IPR013083">
    <property type="entry name" value="Znf_RING/FYVE/PHD"/>
</dbReference>
<sequence length="986" mass="109506">MATEASSKVSSVLSALDGFRVAPGASDATPIKPTHPLFAKGSQPRPSTAVNGSQDAKAALEVARATQLQGISEKMDEIDDLTVFARSLAPTPARSMPSAGGFRLNYDWQTPVRAIDLGGPDQEQRLAEFVTKSIDNLSHGITVKSAMKTLGLRDQKDLIPGMEVRLLSHQAIGVAWMLAKEASSDKGGIMADDMGLGKTVQMIATMVKNQPSMDEEHRTTLIVVPAALLQQWKEEIETKTNGVFTVHLHHGKDKLKKLKQIKEHDVIVTTYHTLNQDFHLPNDVDPSEEAEWLAANGGILARAMFYRAVADEAQFIRNRATRSSISLAHVKAKYRWMLTGTPVTNTLADIYGLLRFGRFRPWNNWVDFEQYVAKVQSEDAPLAGSRAQAILKPILLRRTKGSKLEGKPILELPPRSIEIVKLKFSEEERDLYDSFEKRTKIRLNKFIRERTLISNHAAVLVMILRLRQLCCHPHLILSQTEGYEDPTLLVGSNSDKELGRARKLLGGAWVTEVKRRSLIRRRASELLDFSDEADTPDSSCPVCHEFFSNDSGRVMSCMHEICFDCLLDLKNSPIAHNGIFGEGSEKENLAAEKEYEMGAAKGYRPCPTCKKMNDLSADRVFKSSAFEPTDEELTNHARQMRHAKARKVSDRDVMMRSPSPEKTFEERGLDDSDDDLPDVSSLLDQRPAKRQKKKQILDSDDEDNVTNLTMDKISAPLDDDVKMGSTSDAEIEFVGYVGRSPIGASSSRNSSVSPKGKAKSQARNKRRRTDGRDGPSDAVIASWRRGDDDLEESAKMLALIDLLKQWEATGDKTIVYSQWTSMLDLLGILFSRHGIQSVRFDGKMDRQTRDSVLSNFKRPGGPKVILISTKCGSVGLNLVAANRIINMDLSWNYAAESQAYDRVHRIGQEKDVFVKRLVVENTIEERMLMLQDVKVGLAEAALGEGTGAKLHKLSVRDIKYLFGMAPARKDPKKAGQVPDPSAGSSA</sequence>
<dbReference type="SMART" id="SM00184">
    <property type="entry name" value="RING"/>
    <property type="match status" value="1"/>
</dbReference>
<dbReference type="PROSITE" id="PS51192">
    <property type="entry name" value="HELICASE_ATP_BIND_1"/>
    <property type="match status" value="1"/>
</dbReference>
<dbReference type="Proteomes" id="UP001063166">
    <property type="component" value="Unassembled WGS sequence"/>
</dbReference>
<evidence type="ECO:0000256" key="2">
    <source>
        <dbReference type="ARBA" id="ARBA00022723"/>
    </source>
</evidence>
<protein>
    <submittedName>
        <fullName evidence="14">SNF2 family N-terminal domain</fullName>
    </submittedName>
</protein>
<evidence type="ECO:0000259" key="13">
    <source>
        <dbReference type="PROSITE" id="PS51194"/>
    </source>
</evidence>
<dbReference type="EMBL" id="BRPK01000016">
    <property type="protein sequence ID" value="GLB44215.1"/>
    <property type="molecule type" value="Genomic_DNA"/>
</dbReference>
<keyword evidence="2" id="KW-0479">Metal-binding</keyword>
<comment type="caution">
    <text evidence="14">The sequence shown here is derived from an EMBL/GenBank/DDBJ whole genome shotgun (WGS) entry which is preliminary data.</text>
</comment>
<evidence type="ECO:0000256" key="4">
    <source>
        <dbReference type="ARBA" id="ARBA00022771"/>
    </source>
</evidence>
<feature type="domain" description="Helicase C-terminal" evidence="13">
    <location>
        <begin position="798"/>
        <end position="954"/>
    </location>
</feature>
<evidence type="ECO:0000256" key="3">
    <source>
        <dbReference type="ARBA" id="ARBA00022741"/>
    </source>
</evidence>
<gene>
    <name evidence="14" type="ORF">LshimejAT787_1601450</name>
</gene>
<keyword evidence="4 9" id="KW-0863">Zinc-finger</keyword>
<dbReference type="AlphaFoldDB" id="A0A9P3UU05"/>
<dbReference type="InterPro" id="IPR001841">
    <property type="entry name" value="Znf_RING"/>
</dbReference>
<dbReference type="InterPro" id="IPR027417">
    <property type="entry name" value="P-loop_NTPase"/>
</dbReference>
<dbReference type="GO" id="GO:0008270">
    <property type="term" value="F:zinc ion binding"/>
    <property type="evidence" value="ECO:0007669"/>
    <property type="project" value="UniProtKB-KW"/>
</dbReference>
<dbReference type="CDD" id="cd18008">
    <property type="entry name" value="DEXDc_SHPRH-like"/>
    <property type="match status" value="1"/>
</dbReference>
<reference evidence="14" key="1">
    <citation type="submission" date="2022-07" db="EMBL/GenBank/DDBJ databases">
        <title>The genome of Lyophyllum shimeji provides insight into the initial evolution of ectomycorrhizal fungal genome.</title>
        <authorList>
            <person name="Kobayashi Y."/>
            <person name="Shibata T."/>
            <person name="Hirakawa H."/>
            <person name="Shigenobu S."/>
            <person name="Nishiyama T."/>
            <person name="Yamada A."/>
            <person name="Hasebe M."/>
            <person name="Kawaguchi M."/>
        </authorList>
    </citation>
    <scope>NUCLEOTIDE SEQUENCE</scope>
    <source>
        <strain evidence="14">AT787</strain>
    </source>
</reference>
<name>A0A9P3UU05_LYOSH</name>
<keyword evidence="7" id="KW-0862">Zinc</keyword>
<evidence type="ECO:0000256" key="1">
    <source>
        <dbReference type="ARBA" id="ARBA00007025"/>
    </source>
</evidence>
<keyword evidence="5" id="KW-0378">Hydrolase</keyword>
<evidence type="ECO:0000256" key="5">
    <source>
        <dbReference type="ARBA" id="ARBA00022801"/>
    </source>
</evidence>
<dbReference type="GO" id="GO:0004386">
    <property type="term" value="F:helicase activity"/>
    <property type="evidence" value="ECO:0007669"/>
    <property type="project" value="UniProtKB-KW"/>
</dbReference>
<feature type="compositionally biased region" description="Basic residues" evidence="10">
    <location>
        <begin position="756"/>
        <end position="769"/>
    </location>
</feature>
<evidence type="ECO:0000259" key="12">
    <source>
        <dbReference type="PROSITE" id="PS51192"/>
    </source>
</evidence>
<keyword evidence="8" id="KW-0067">ATP-binding</keyword>
<evidence type="ECO:0000259" key="11">
    <source>
        <dbReference type="PROSITE" id="PS50089"/>
    </source>
</evidence>
<dbReference type="InterPro" id="IPR017907">
    <property type="entry name" value="Znf_RING_CS"/>
</dbReference>
<feature type="compositionally biased region" description="Polar residues" evidence="10">
    <location>
        <begin position="743"/>
        <end position="753"/>
    </location>
</feature>
<dbReference type="Gene3D" id="3.40.50.10810">
    <property type="entry name" value="Tandem AAA-ATPase domain"/>
    <property type="match status" value="1"/>
</dbReference>
<dbReference type="CDD" id="cd18793">
    <property type="entry name" value="SF2_C_SNF"/>
    <property type="match status" value="1"/>
</dbReference>
<dbReference type="InterPro" id="IPR000330">
    <property type="entry name" value="SNF2_N"/>
</dbReference>
<evidence type="ECO:0000313" key="15">
    <source>
        <dbReference type="Proteomes" id="UP001063166"/>
    </source>
</evidence>
<dbReference type="GO" id="GO:0005737">
    <property type="term" value="C:cytoplasm"/>
    <property type="evidence" value="ECO:0007669"/>
    <property type="project" value="TreeGrafter"/>
</dbReference>
<dbReference type="GO" id="GO:0005524">
    <property type="term" value="F:ATP binding"/>
    <property type="evidence" value="ECO:0007669"/>
    <property type="project" value="UniProtKB-KW"/>
</dbReference>
<dbReference type="Gene3D" id="3.30.40.10">
    <property type="entry name" value="Zinc/RING finger domain, C3HC4 (zinc finger)"/>
    <property type="match status" value="1"/>
</dbReference>
<dbReference type="PROSITE" id="PS00518">
    <property type="entry name" value="ZF_RING_1"/>
    <property type="match status" value="1"/>
</dbReference>
<dbReference type="PROSITE" id="PS51194">
    <property type="entry name" value="HELICASE_CTER"/>
    <property type="match status" value="1"/>
</dbReference>
<evidence type="ECO:0000256" key="6">
    <source>
        <dbReference type="ARBA" id="ARBA00022806"/>
    </source>
</evidence>
<proteinExistence type="inferred from homology"/>
<dbReference type="GO" id="GO:0016787">
    <property type="term" value="F:hydrolase activity"/>
    <property type="evidence" value="ECO:0007669"/>
    <property type="project" value="UniProtKB-KW"/>
</dbReference>
<evidence type="ECO:0000256" key="7">
    <source>
        <dbReference type="ARBA" id="ARBA00022833"/>
    </source>
</evidence>